<evidence type="ECO:0000313" key="4">
    <source>
        <dbReference type="Proteomes" id="UP001303046"/>
    </source>
</evidence>
<feature type="region of interest" description="Disordered" evidence="1">
    <location>
        <begin position="64"/>
        <end position="92"/>
    </location>
</feature>
<feature type="chain" id="PRO_5045043653" evidence="2">
    <location>
        <begin position="23"/>
        <end position="92"/>
    </location>
</feature>
<gene>
    <name evidence="3" type="primary">Necator_chrV.g20885</name>
    <name evidence="3" type="ORF">RB195_016092</name>
</gene>
<proteinExistence type="predicted"/>
<evidence type="ECO:0000256" key="2">
    <source>
        <dbReference type="SAM" id="SignalP"/>
    </source>
</evidence>
<protein>
    <submittedName>
        <fullName evidence="3">Uncharacterized protein</fullName>
    </submittedName>
</protein>
<dbReference type="EMBL" id="JAVFWL010000005">
    <property type="protein sequence ID" value="KAK6758657.1"/>
    <property type="molecule type" value="Genomic_DNA"/>
</dbReference>
<reference evidence="3 4" key="1">
    <citation type="submission" date="2023-08" db="EMBL/GenBank/DDBJ databases">
        <title>A Necator americanus chromosomal reference genome.</title>
        <authorList>
            <person name="Ilik V."/>
            <person name="Petrzelkova K.J."/>
            <person name="Pardy F."/>
            <person name="Fuh T."/>
            <person name="Niatou-Singa F.S."/>
            <person name="Gouil Q."/>
            <person name="Baker L."/>
            <person name="Ritchie M.E."/>
            <person name="Jex A.R."/>
            <person name="Gazzola D."/>
            <person name="Li H."/>
            <person name="Toshio Fujiwara R."/>
            <person name="Zhan B."/>
            <person name="Aroian R.V."/>
            <person name="Pafco B."/>
            <person name="Schwarz E.M."/>
        </authorList>
    </citation>
    <scope>NUCLEOTIDE SEQUENCE [LARGE SCALE GENOMIC DNA]</scope>
    <source>
        <strain evidence="3 4">Aroian</strain>
        <tissue evidence="3">Whole animal</tissue>
    </source>
</reference>
<name>A0ABR1E7I8_NECAM</name>
<evidence type="ECO:0000313" key="3">
    <source>
        <dbReference type="EMBL" id="KAK6758657.1"/>
    </source>
</evidence>
<keyword evidence="4" id="KW-1185">Reference proteome</keyword>
<accession>A0ABR1E7I8</accession>
<keyword evidence="2" id="KW-0732">Signal</keyword>
<organism evidence="3 4">
    <name type="scientific">Necator americanus</name>
    <name type="common">Human hookworm</name>
    <dbReference type="NCBI Taxonomy" id="51031"/>
    <lineage>
        <taxon>Eukaryota</taxon>
        <taxon>Metazoa</taxon>
        <taxon>Ecdysozoa</taxon>
        <taxon>Nematoda</taxon>
        <taxon>Chromadorea</taxon>
        <taxon>Rhabditida</taxon>
        <taxon>Rhabditina</taxon>
        <taxon>Rhabditomorpha</taxon>
        <taxon>Strongyloidea</taxon>
        <taxon>Ancylostomatidae</taxon>
        <taxon>Bunostominae</taxon>
        <taxon>Necator</taxon>
    </lineage>
</organism>
<dbReference type="Proteomes" id="UP001303046">
    <property type="component" value="Unassembled WGS sequence"/>
</dbReference>
<evidence type="ECO:0000256" key="1">
    <source>
        <dbReference type="SAM" id="MobiDB-lite"/>
    </source>
</evidence>
<sequence>MSSAKLLLLVSLVVLCAFAVEAQYYYGYYGYPYYSYYYPSYGYGYNGYGYNGYYGYYGKREAGFGPGQQQQQQQQQPLQQQPPQQYQQTPQH</sequence>
<feature type="compositionally biased region" description="Low complexity" evidence="1">
    <location>
        <begin position="68"/>
        <end position="92"/>
    </location>
</feature>
<feature type="signal peptide" evidence="2">
    <location>
        <begin position="1"/>
        <end position="22"/>
    </location>
</feature>
<comment type="caution">
    <text evidence="3">The sequence shown here is derived from an EMBL/GenBank/DDBJ whole genome shotgun (WGS) entry which is preliminary data.</text>
</comment>